<evidence type="ECO:0000259" key="2">
    <source>
        <dbReference type="Pfam" id="PF11838"/>
    </source>
</evidence>
<reference evidence="3" key="1">
    <citation type="submission" date="2015-12" db="EMBL/GenBank/DDBJ databases">
        <title>De novo transcriptome assembly of four potential Pierce s Disease insect vectors from Arizona vineyards.</title>
        <authorList>
            <person name="Tassone E.E."/>
        </authorList>
    </citation>
    <scope>NUCLEOTIDE SEQUENCE</scope>
</reference>
<sequence>TPASWKVPITFTFASRAAVDWVKTTPRYWITDQALTFLSNAYSSDWFIFNLKASGFYRFLYNTSNLNFIKNQLTSSFLNIDEVSHATIVDDVISLALSGAMNYSTALSFLQDTSKHERFPVWVSTIGALQRLKIGLYGTTAYTLYQDYVKRMLNHIYGHVGYESKTNDTLSVDFMRNLILPWACEFQVGDCMNVSREMSKYGFSSNTSSNYAQMLCAAFRSYNVTQFQEFFTFYKQNHLQNNFQYYIAFAMGCVTNQTNVDNVLKALLNGEIYDEDVETVFTNIGNRQENVDAVLNVIVKNISVIREKYGSQLLMKLVYQIASHLYTQDQVNKLATLLNFTTDPLIASAALTIVPRESVRVARALEDVEALNAALLSVKPHSDSVRTTQSVFIIVSTLAAVVFFQRSTL</sequence>
<accession>A0A1B6CYG1</accession>
<dbReference type="Pfam" id="PF11838">
    <property type="entry name" value="ERAP1_C"/>
    <property type="match status" value="1"/>
</dbReference>
<proteinExistence type="inferred from homology"/>
<dbReference type="GO" id="GO:0005615">
    <property type="term" value="C:extracellular space"/>
    <property type="evidence" value="ECO:0007669"/>
    <property type="project" value="TreeGrafter"/>
</dbReference>
<evidence type="ECO:0000313" key="3">
    <source>
        <dbReference type="EMBL" id="JAS18522.1"/>
    </source>
</evidence>
<dbReference type="EMBL" id="GEDC01018776">
    <property type="protein sequence ID" value="JAS18522.1"/>
    <property type="molecule type" value="Transcribed_RNA"/>
</dbReference>
<organism evidence="3">
    <name type="scientific">Clastoptera arizonana</name>
    <name type="common">Arizona spittle bug</name>
    <dbReference type="NCBI Taxonomy" id="38151"/>
    <lineage>
        <taxon>Eukaryota</taxon>
        <taxon>Metazoa</taxon>
        <taxon>Ecdysozoa</taxon>
        <taxon>Arthropoda</taxon>
        <taxon>Hexapoda</taxon>
        <taxon>Insecta</taxon>
        <taxon>Pterygota</taxon>
        <taxon>Neoptera</taxon>
        <taxon>Paraneoptera</taxon>
        <taxon>Hemiptera</taxon>
        <taxon>Auchenorrhyncha</taxon>
        <taxon>Cercopoidea</taxon>
        <taxon>Clastopteridae</taxon>
        <taxon>Clastoptera</taxon>
    </lineage>
</organism>
<evidence type="ECO:0000256" key="1">
    <source>
        <dbReference type="ARBA" id="ARBA00010136"/>
    </source>
</evidence>
<feature type="non-terminal residue" evidence="3">
    <location>
        <position position="1"/>
    </location>
</feature>
<dbReference type="GO" id="GO:0070006">
    <property type="term" value="F:metalloaminopeptidase activity"/>
    <property type="evidence" value="ECO:0007669"/>
    <property type="project" value="TreeGrafter"/>
</dbReference>
<comment type="similarity">
    <text evidence="1">Belongs to the peptidase M1 family.</text>
</comment>
<dbReference type="PANTHER" id="PTHR11533">
    <property type="entry name" value="PROTEASE M1 ZINC METALLOPROTEASE"/>
    <property type="match status" value="1"/>
</dbReference>
<dbReference type="GO" id="GO:0008270">
    <property type="term" value="F:zinc ion binding"/>
    <property type="evidence" value="ECO:0007669"/>
    <property type="project" value="TreeGrafter"/>
</dbReference>
<feature type="domain" description="ERAP1-like C-terminal" evidence="2">
    <location>
        <begin position="46"/>
        <end position="338"/>
    </location>
</feature>
<dbReference type="GO" id="GO:0016020">
    <property type="term" value="C:membrane"/>
    <property type="evidence" value="ECO:0007669"/>
    <property type="project" value="TreeGrafter"/>
</dbReference>
<dbReference type="InterPro" id="IPR050344">
    <property type="entry name" value="Peptidase_M1_aminopeptidases"/>
</dbReference>
<dbReference type="InterPro" id="IPR024571">
    <property type="entry name" value="ERAP1-like_C_dom"/>
</dbReference>
<dbReference type="GO" id="GO:0006508">
    <property type="term" value="P:proteolysis"/>
    <property type="evidence" value="ECO:0007669"/>
    <property type="project" value="TreeGrafter"/>
</dbReference>
<dbReference type="AlphaFoldDB" id="A0A1B6CYG1"/>
<dbReference type="Gene3D" id="1.25.50.20">
    <property type="match status" value="1"/>
</dbReference>
<dbReference type="GO" id="GO:0005737">
    <property type="term" value="C:cytoplasm"/>
    <property type="evidence" value="ECO:0007669"/>
    <property type="project" value="TreeGrafter"/>
</dbReference>
<dbReference type="GO" id="GO:0043171">
    <property type="term" value="P:peptide catabolic process"/>
    <property type="evidence" value="ECO:0007669"/>
    <property type="project" value="TreeGrafter"/>
</dbReference>
<dbReference type="GO" id="GO:0042277">
    <property type="term" value="F:peptide binding"/>
    <property type="evidence" value="ECO:0007669"/>
    <property type="project" value="TreeGrafter"/>
</dbReference>
<dbReference type="PANTHER" id="PTHR11533:SF294">
    <property type="entry name" value="THYROTROPIN-RELEASING HORMONE-DEGRADING ECTOENZYME"/>
    <property type="match status" value="1"/>
</dbReference>
<gene>
    <name evidence="3" type="ORF">g.36635</name>
</gene>
<name>A0A1B6CYG1_9HEMI</name>
<dbReference type="Gene3D" id="2.60.40.1910">
    <property type="match status" value="1"/>
</dbReference>
<protein>
    <recommendedName>
        <fullName evidence="2">ERAP1-like C-terminal domain-containing protein</fullName>
    </recommendedName>
</protein>